<evidence type="ECO:0000313" key="2">
    <source>
        <dbReference type="EMBL" id="KNC69995.1"/>
    </source>
</evidence>
<accession>A0A0L0EZS6</accession>
<evidence type="ECO:0000256" key="1">
    <source>
        <dbReference type="SAM" id="MobiDB-lite"/>
    </source>
</evidence>
<reference evidence="2 3" key="1">
    <citation type="submission" date="2011-02" db="EMBL/GenBank/DDBJ databases">
        <title>The Genome Sequence of Sphaeroforma arctica JP610.</title>
        <authorList>
            <consortium name="The Broad Institute Genome Sequencing Platform"/>
            <person name="Russ C."/>
            <person name="Cuomo C."/>
            <person name="Young S.K."/>
            <person name="Zeng Q."/>
            <person name="Gargeya S."/>
            <person name="Alvarado L."/>
            <person name="Berlin A."/>
            <person name="Chapman S.B."/>
            <person name="Chen Z."/>
            <person name="Freedman E."/>
            <person name="Gellesch M."/>
            <person name="Goldberg J."/>
            <person name="Griggs A."/>
            <person name="Gujja S."/>
            <person name="Heilman E."/>
            <person name="Heiman D."/>
            <person name="Howarth C."/>
            <person name="Mehta T."/>
            <person name="Neiman D."/>
            <person name="Pearson M."/>
            <person name="Roberts A."/>
            <person name="Saif S."/>
            <person name="Shea T."/>
            <person name="Shenoy N."/>
            <person name="Sisk P."/>
            <person name="Stolte C."/>
            <person name="Sykes S."/>
            <person name="White J."/>
            <person name="Yandava C."/>
            <person name="Burger G."/>
            <person name="Gray M.W."/>
            <person name="Holland P.W.H."/>
            <person name="King N."/>
            <person name="Lang F.B.F."/>
            <person name="Roger A.J."/>
            <person name="Ruiz-Trillo I."/>
            <person name="Haas B."/>
            <person name="Nusbaum C."/>
            <person name="Birren B."/>
        </authorList>
    </citation>
    <scope>NUCLEOTIDE SEQUENCE [LARGE SCALE GENOMIC DNA]</scope>
    <source>
        <strain evidence="2 3">JP610</strain>
    </source>
</reference>
<evidence type="ECO:0000313" key="3">
    <source>
        <dbReference type="Proteomes" id="UP000054560"/>
    </source>
</evidence>
<dbReference type="EMBL" id="KQ252538">
    <property type="protein sequence ID" value="KNC69995.1"/>
    <property type="molecule type" value="Genomic_DNA"/>
</dbReference>
<dbReference type="Proteomes" id="UP000054560">
    <property type="component" value="Unassembled WGS sequence"/>
</dbReference>
<protein>
    <submittedName>
        <fullName evidence="2">Uncharacterized protein</fullName>
    </submittedName>
</protein>
<feature type="compositionally biased region" description="Low complexity" evidence="1">
    <location>
        <begin position="72"/>
        <end position="89"/>
    </location>
</feature>
<dbReference type="RefSeq" id="XP_014143897.1">
    <property type="nucleotide sequence ID" value="XM_014288422.1"/>
</dbReference>
<name>A0A0L0EZS6_9EUKA</name>
<feature type="compositionally biased region" description="Basic and acidic residues" evidence="1">
    <location>
        <begin position="42"/>
        <end position="51"/>
    </location>
</feature>
<dbReference type="GeneID" id="25917990"/>
<gene>
    <name evidence="2" type="ORF">SARC_17486</name>
</gene>
<proteinExistence type="predicted"/>
<dbReference type="AlphaFoldDB" id="A0A0L0EZS6"/>
<keyword evidence="3" id="KW-1185">Reference proteome</keyword>
<sequence length="161" mass="17346">MRWLEVTLNQKRISHLNAMGAAKSGLILHIQPTLTLIDDQLRKGPYKSEHPKPRKSKQNTHEKRKSTKPQGSSSASDTTKSATPKSASKGLTTDSAEKSHTISHIRCSESLITSSHSTDTKSTKPPVPERVHEAISTDSVGDGCAMQLTAAGYNCKGGQGE</sequence>
<organism evidence="2 3">
    <name type="scientific">Sphaeroforma arctica JP610</name>
    <dbReference type="NCBI Taxonomy" id="667725"/>
    <lineage>
        <taxon>Eukaryota</taxon>
        <taxon>Ichthyosporea</taxon>
        <taxon>Ichthyophonida</taxon>
        <taxon>Sphaeroforma</taxon>
    </lineage>
</organism>
<feature type="compositionally biased region" description="Basic residues" evidence="1">
    <location>
        <begin position="52"/>
        <end position="67"/>
    </location>
</feature>
<feature type="region of interest" description="Disordered" evidence="1">
    <location>
        <begin position="42"/>
        <end position="131"/>
    </location>
</feature>
<feature type="compositionally biased region" description="Basic and acidic residues" evidence="1">
    <location>
        <begin position="118"/>
        <end position="131"/>
    </location>
</feature>